<dbReference type="PROSITE" id="PS00284">
    <property type="entry name" value="SERPIN"/>
    <property type="match status" value="1"/>
</dbReference>
<keyword evidence="6" id="KW-0722">Serine protease inhibitor</keyword>
<feature type="signal peptide" evidence="9">
    <location>
        <begin position="1"/>
        <end position="16"/>
    </location>
</feature>
<keyword evidence="12" id="KW-1185">Reference proteome</keyword>
<evidence type="ECO:0000256" key="4">
    <source>
        <dbReference type="ARBA" id="ARBA00022690"/>
    </source>
</evidence>
<evidence type="ECO:0000313" key="12">
    <source>
        <dbReference type="Proteomes" id="UP000653454"/>
    </source>
</evidence>
<evidence type="ECO:0000256" key="7">
    <source>
        <dbReference type="ARBA" id="ARBA00023180"/>
    </source>
</evidence>
<dbReference type="Pfam" id="PF00079">
    <property type="entry name" value="Serpin"/>
    <property type="match status" value="1"/>
</dbReference>
<evidence type="ECO:0000256" key="1">
    <source>
        <dbReference type="ARBA" id="ARBA00004613"/>
    </source>
</evidence>
<evidence type="ECO:0000256" key="8">
    <source>
        <dbReference type="RuleBase" id="RU000411"/>
    </source>
</evidence>
<comment type="subcellular location">
    <subcellularLocation>
        <location evidence="1">Secreted</location>
    </subcellularLocation>
</comment>
<dbReference type="FunFam" id="2.30.39.10:FF:000030">
    <property type="entry name" value="Serpin 2"/>
    <property type="match status" value="1"/>
</dbReference>
<organism evidence="11 12">
    <name type="scientific">Plutella xylostella</name>
    <name type="common">Diamondback moth</name>
    <name type="synonym">Plutella maculipennis</name>
    <dbReference type="NCBI Taxonomy" id="51655"/>
    <lineage>
        <taxon>Eukaryota</taxon>
        <taxon>Metazoa</taxon>
        <taxon>Ecdysozoa</taxon>
        <taxon>Arthropoda</taxon>
        <taxon>Hexapoda</taxon>
        <taxon>Insecta</taxon>
        <taxon>Pterygota</taxon>
        <taxon>Neoptera</taxon>
        <taxon>Endopterygota</taxon>
        <taxon>Lepidoptera</taxon>
        <taxon>Glossata</taxon>
        <taxon>Ditrysia</taxon>
        <taxon>Yponomeutoidea</taxon>
        <taxon>Plutellidae</taxon>
        <taxon>Plutella</taxon>
    </lineage>
</organism>
<dbReference type="Gene3D" id="2.30.39.10">
    <property type="entry name" value="Alpha-1-antitrypsin, domain 1"/>
    <property type="match status" value="1"/>
</dbReference>
<feature type="chain" id="PRO_5035852699" evidence="9">
    <location>
        <begin position="17"/>
        <end position="395"/>
    </location>
</feature>
<dbReference type="Gene3D" id="3.30.497.10">
    <property type="entry name" value="Antithrombin, subunit I, domain 2"/>
    <property type="match status" value="1"/>
</dbReference>
<dbReference type="InterPro" id="IPR023796">
    <property type="entry name" value="Serpin_dom"/>
</dbReference>
<dbReference type="SMART" id="SM00093">
    <property type="entry name" value="SERPIN"/>
    <property type="match status" value="1"/>
</dbReference>
<dbReference type="InterPro" id="IPR042185">
    <property type="entry name" value="Serpin_sf_2"/>
</dbReference>
<evidence type="ECO:0000256" key="6">
    <source>
        <dbReference type="ARBA" id="ARBA00022900"/>
    </source>
</evidence>
<proteinExistence type="inferred from homology"/>
<evidence type="ECO:0000313" key="11">
    <source>
        <dbReference type="EMBL" id="CAG9115513.1"/>
    </source>
</evidence>
<comment type="caution">
    <text evidence="11">The sequence shown here is derived from an EMBL/GenBank/DDBJ whole genome shotgun (WGS) entry which is preliminary data.</text>
</comment>
<evidence type="ECO:0000256" key="9">
    <source>
        <dbReference type="SAM" id="SignalP"/>
    </source>
</evidence>
<keyword evidence="5 9" id="KW-0732">Signal</keyword>
<dbReference type="GO" id="GO:0004867">
    <property type="term" value="F:serine-type endopeptidase inhibitor activity"/>
    <property type="evidence" value="ECO:0007669"/>
    <property type="project" value="UniProtKB-KW"/>
</dbReference>
<keyword evidence="3" id="KW-0964">Secreted</keyword>
<gene>
    <name evidence="11" type="ORF">PLXY2_LOCUS5751</name>
</gene>
<evidence type="ECO:0000259" key="10">
    <source>
        <dbReference type="SMART" id="SM00093"/>
    </source>
</evidence>
<keyword evidence="4" id="KW-0646">Protease inhibitor</keyword>
<dbReference type="Proteomes" id="UP000653454">
    <property type="component" value="Unassembled WGS sequence"/>
</dbReference>
<name>A0A8S4ELQ9_PLUXY</name>
<feature type="domain" description="Serpin" evidence="10">
    <location>
        <begin position="35"/>
        <end position="395"/>
    </location>
</feature>
<dbReference type="InterPro" id="IPR000215">
    <property type="entry name" value="Serpin_fam"/>
</dbReference>
<dbReference type="SUPFAM" id="SSF56574">
    <property type="entry name" value="Serpins"/>
    <property type="match status" value="1"/>
</dbReference>
<comment type="similarity">
    <text evidence="2 8">Belongs to the serpin family.</text>
</comment>
<dbReference type="CDD" id="cd19579">
    <property type="entry name" value="serpin1K-like"/>
    <property type="match status" value="1"/>
</dbReference>
<dbReference type="GO" id="GO:0005615">
    <property type="term" value="C:extracellular space"/>
    <property type="evidence" value="ECO:0007669"/>
    <property type="project" value="InterPro"/>
</dbReference>
<protein>
    <submittedName>
        <fullName evidence="11">(diamondback moth) hypothetical protein</fullName>
    </submittedName>
</protein>
<dbReference type="InterPro" id="IPR036186">
    <property type="entry name" value="Serpin_sf"/>
</dbReference>
<dbReference type="PANTHER" id="PTHR11461:SF211">
    <property type="entry name" value="GH10112P-RELATED"/>
    <property type="match status" value="1"/>
</dbReference>
<reference evidence="11" key="1">
    <citation type="submission" date="2020-11" db="EMBL/GenBank/DDBJ databases">
        <authorList>
            <person name="Whiteford S."/>
        </authorList>
    </citation>
    <scope>NUCLEOTIDE SEQUENCE</scope>
</reference>
<dbReference type="EMBL" id="CAJHNJ030000017">
    <property type="protein sequence ID" value="CAG9115513.1"/>
    <property type="molecule type" value="Genomic_DNA"/>
</dbReference>
<evidence type="ECO:0000256" key="5">
    <source>
        <dbReference type="ARBA" id="ARBA00022729"/>
    </source>
</evidence>
<evidence type="ECO:0000256" key="3">
    <source>
        <dbReference type="ARBA" id="ARBA00022525"/>
    </source>
</evidence>
<accession>A0A8S4ELQ9</accession>
<dbReference type="InterPro" id="IPR023795">
    <property type="entry name" value="Serpin_CS"/>
</dbReference>
<keyword evidence="7" id="KW-0325">Glycoprotein</keyword>
<dbReference type="AlphaFoldDB" id="A0A8S4ELQ9"/>
<sequence>MKLLICVLSVVVATMADEIEDFKQQLNNGNDLFTANMFSEVLKQQNGKNVVLSAFSVLTPVAQLSLASSGETHDLLLKTLGLPSDEAIKSVFPLVNAKLRDIKGVTLKQASRIYLPLTAELADDFAAASRDVFGSEAKNLDFTKNVESAKEINDWVEEQTNNRIQDLVDPDSIKPNTASLLVNAIYFKGTWKSKFDNASTTERDFHVSKDKTVKVPTMYQKASFKYGESAELDAKLLEMPYEGEKASFLIILPNDIEGLPALTEKLKEPQHLNKALSEMYKAEIQVYIPKFKIETETDLKEVMSNMGLSSLFEPGKATIDKLLKSKAPLYIGDAKQKAFIEVNEEGSEAAAANVFGIAYMSAVISEPLIFNVNHPFVFALMQKRTMLFNGVFQSL</sequence>
<dbReference type="PANTHER" id="PTHR11461">
    <property type="entry name" value="SERINE PROTEASE INHIBITOR, SERPIN"/>
    <property type="match status" value="1"/>
</dbReference>
<evidence type="ECO:0000256" key="2">
    <source>
        <dbReference type="ARBA" id="ARBA00009500"/>
    </source>
</evidence>
<dbReference type="InterPro" id="IPR042178">
    <property type="entry name" value="Serpin_sf_1"/>
</dbReference>